<dbReference type="InterPro" id="IPR003661">
    <property type="entry name" value="HisK_dim/P_dom"/>
</dbReference>
<dbReference type="Pfam" id="PF08447">
    <property type="entry name" value="PAS_3"/>
    <property type="match status" value="1"/>
</dbReference>
<dbReference type="SMART" id="SM00086">
    <property type="entry name" value="PAC"/>
    <property type="match status" value="3"/>
</dbReference>
<feature type="domain" description="PAC" evidence="10">
    <location>
        <begin position="260"/>
        <end position="311"/>
    </location>
</feature>
<comment type="caution">
    <text evidence="11">The sequence shown here is derived from an EMBL/GenBank/DDBJ whole genome shotgun (WGS) entry which is preliminary data.</text>
</comment>
<dbReference type="InterPro" id="IPR029016">
    <property type="entry name" value="GAF-like_dom_sf"/>
</dbReference>
<comment type="catalytic activity">
    <reaction evidence="1">
        <text>ATP + protein L-histidine = ADP + protein N-phospho-L-histidine.</text>
        <dbReference type="EC" id="2.7.13.3"/>
    </reaction>
</comment>
<accession>A0A951PKI9</accession>
<feature type="region of interest" description="Disordered" evidence="6">
    <location>
        <begin position="981"/>
        <end position="1004"/>
    </location>
</feature>
<sequence length="1086" mass="121461">MTSTKNRHLTTLQIACNYGVGIVIALITGYTPVYFVAQVPTIQKKPSFRILWLLLGGVGYTSVIWVTQRFGLQEVTISFTNLVTTVLLAGILWQRATHAKGKPKRSSGKLAMTKAESTRSLHLVQPQTSETGNRKAWLYNDNAEYPRTPIYDPQTGLVEEILAVSRDISEQKQVEATLRQRERQLQKLAANVPGMIYQFLLRTDGSVSFPFVSSGAREIYELEPTAIQQNAAVVIDLIHPDDRASFEDSVAASAKTLQPWSWEGRSIMESGKLKWLQAGSRPERQANGDILWDGVVMDVTERKQAEAALYESEELFRATFEHAGIAIAQVGLQGQFLRVNQKLGEITGYTQKELLAKTIWEITCLEDQAVNQMYLHQFADSQKQTVNLEKRYIHKTGSLVWVKVTVSVVRDFTGEPKYFISVIEDITQRKQAEASLVERSRLSTLAANVGVALASGGTLLAILQRCTEAIVQQLDTTNAAVWTLNPTSQQIEQQAFAGQLTPLNPDLISSDTQYYQPDLNLEQLEGLYCSLLPNHLSGYPLIVEERLIGVITLLSNHPLTEEAKGTLSWVANAIAVAVDRAWARSELLSRRESLLYGLANQIRNSLELDTILETAVQSIQTLLQIDRCHFLWYRTHESEPYWEVVNEARNPLLPSHLGQYAMAQVEPFVNRLLHRQIIRVDEVETISNAAVQQFLLSMGYTSILTIPVETQAGQIGVICCGHCTSVRPWDESEVELLQAVVVQLAIAIDQAELYAQARQAALVAQAQTQQLEVTLQQLKTTQAQLVQSAKMYSLGQLIAGIAHEINNPINFIHGNLTYASAYFYDLLSLLRLYQEQYPNPTEVVLEQAEVINVGFIATDLPKLLSSMQRGSDRIRSIVLSLRNFSRLDEAEMKRVDLHEGIDSTLLILQHRLKPKDRNPEIQIVKEYGDLPRIECYPGQLNQVFINILSNAIEAFEQPDSNIRQQPSPTITIRTSVIDRSDSTQNTLSQLPESPSYTLTNPNTPSVPNRRSVVIQITDNGSGMTDFVKARIFDPFFTAKPFGQGTGLGLSISYQIVVEHHHGVLSCTSIPGQGSQFWIEIPLQQIH</sequence>
<proteinExistence type="predicted"/>
<reference evidence="11" key="1">
    <citation type="submission" date="2021-05" db="EMBL/GenBank/DDBJ databases">
        <authorList>
            <person name="Pietrasiak N."/>
            <person name="Ward R."/>
            <person name="Stajich J.E."/>
            <person name="Kurbessoian T."/>
        </authorList>
    </citation>
    <scope>NUCLEOTIDE SEQUENCE</scope>
    <source>
        <strain evidence="11">CPER-KK1</strain>
    </source>
</reference>
<dbReference type="InterPro" id="IPR036890">
    <property type="entry name" value="HATPase_C_sf"/>
</dbReference>
<dbReference type="InterPro" id="IPR005467">
    <property type="entry name" value="His_kinase_dom"/>
</dbReference>
<dbReference type="Gene3D" id="3.30.450.20">
    <property type="entry name" value="PAS domain"/>
    <property type="match status" value="2"/>
</dbReference>
<feature type="compositionally biased region" description="Polar residues" evidence="6">
    <location>
        <begin position="982"/>
        <end position="1004"/>
    </location>
</feature>
<dbReference type="InterPro" id="IPR035965">
    <property type="entry name" value="PAS-like_dom_sf"/>
</dbReference>
<feature type="domain" description="Histidine kinase" evidence="8">
    <location>
        <begin position="800"/>
        <end position="1084"/>
    </location>
</feature>
<dbReference type="EC" id="2.7.13.3" evidence="2"/>
<dbReference type="SUPFAM" id="SSF47384">
    <property type="entry name" value="Homodimeric domain of signal transducing histidine kinase"/>
    <property type="match status" value="1"/>
</dbReference>
<dbReference type="SMART" id="SM00091">
    <property type="entry name" value="PAS"/>
    <property type="match status" value="2"/>
</dbReference>
<dbReference type="SUPFAM" id="SSF55785">
    <property type="entry name" value="PYP-like sensor domain (PAS domain)"/>
    <property type="match status" value="2"/>
</dbReference>
<dbReference type="PRINTS" id="PR00344">
    <property type="entry name" value="BCTRLSENSOR"/>
</dbReference>
<dbReference type="SMART" id="SM00388">
    <property type="entry name" value="HisKA"/>
    <property type="match status" value="1"/>
</dbReference>
<evidence type="ECO:0000256" key="2">
    <source>
        <dbReference type="ARBA" id="ARBA00012438"/>
    </source>
</evidence>
<dbReference type="InterPro" id="IPR004358">
    <property type="entry name" value="Sig_transdc_His_kin-like_C"/>
</dbReference>
<dbReference type="NCBIfam" id="TIGR00229">
    <property type="entry name" value="sensory_box"/>
    <property type="match status" value="2"/>
</dbReference>
<dbReference type="Pfam" id="PF01590">
    <property type="entry name" value="GAF"/>
    <property type="match status" value="2"/>
</dbReference>
<evidence type="ECO:0000256" key="6">
    <source>
        <dbReference type="SAM" id="MobiDB-lite"/>
    </source>
</evidence>
<dbReference type="Gene3D" id="1.10.287.130">
    <property type="match status" value="1"/>
</dbReference>
<dbReference type="Proteomes" id="UP000753908">
    <property type="component" value="Unassembled WGS sequence"/>
</dbReference>
<dbReference type="EMBL" id="JAHHIF010000016">
    <property type="protein sequence ID" value="MBW4545620.1"/>
    <property type="molecule type" value="Genomic_DNA"/>
</dbReference>
<dbReference type="InterPro" id="IPR001610">
    <property type="entry name" value="PAC"/>
</dbReference>
<dbReference type="InterPro" id="IPR036097">
    <property type="entry name" value="HisK_dim/P_sf"/>
</dbReference>
<dbReference type="SMART" id="SM00387">
    <property type="entry name" value="HATPase_c"/>
    <property type="match status" value="1"/>
</dbReference>
<evidence type="ECO:0000256" key="7">
    <source>
        <dbReference type="SAM" id="Phobius"/>
    </source>
</evidence>
<feature type="transmembrane region" description="Helical" evidence="7">
    <location>
        <begin position="48"/>
        <end position="66"/>
    </location>
</feature>
<feature type="domain" description="PAS" evidence="9">
    <location>
        <begin position="312"/>
        <end position="382"/>
    </location>
</feature>
<dbReference type="InterPro" id="IPR000700">
    <property type="entry name" value="PAS-assoc_C"/>
</dbReference>
<evidence type="ECO:0000313" key="11">
    <source>
        <dbReference type="EMBL" id="MBW4545620.1"/>
    </source>
</evidence>
<dbReference type="PANTHER" id="PTHR43065:SF50">
    <property type="entry name" value="HISTIDINE KINASE"/>
    <property type="match status" value="1"/>
</dbReference>
<name>A0A951PKI9_9CYAN</name>
<keyword evidence="3" id="KW-0597">Phosphoprotein</keyword>
<evidence type="ECO:0000256" key="1">
    <source>
        <dbReference type="ARBA" id="ARBA00000085"/>
    </source>
</evidence>
<feature type="transmembrane region" description="Helical" evidence="7">
    <location>
        <begin position="12"/>
        <end position="36"/>
    </location>
</feature>
<dbReference type="Gene3D" id="3.30.565.10">
    <property type="entry name" value="Histidine kinase-like ATPase, C-terminal domain"/>
    <property type="match status" value="1"/>
</dbReference>
<evidence type="ECO:0000256" key="5">
    <source>
        <dbReference type="ARBA" id="ARBA00023012"/>
    </source>
</evidence>
<organism evidence="11 12">
    <name type="scientific">Symplocastrum torsivum CPER-KK1</name>
    <dbReference type="NCBI Taxonomy" id="450513"/>
    <lineage>
        <taxon>Bacteria</taxon>
        <taxon>Bacillati</taxon>
        <taxon>Cyanobacteriota</taxon>
        <taxon>Cyanophyceae</taxon>
        <taxon>Oscillatoriophycideae</taxon>
        <taxon>Oscillatoriales</taxon>
        <taxon>Microcoleaceae</taxon>
        <taxon>Symplocastrum</taxon>
    </lineage>
</organism>
<dbReference type="InterPro" id="IPR003018">
    <property type="entry name" value="GAF"/>
</dbReference>
<keyword evidence="4" id="KW-0808">Transferase</keyword>
<evidence type="ECO:0000256" key="4">
    <source>
        <dbReference type="ARBA" id="ARBA00022777"/>
    </source>
</evidence>
<dbReference type="CDD" id="cd00130">
    <property type="entry name" value="PAS"/>
    <property type="match status" value="2"/>
</dbReference>
<keyword evidence="7" id="KW-1133">Transmembrane helix</keyword>
<dbReference type="PROSITE" id="PS50112">
    <property type="entry name" value="PAS"/>
    <property type="match status" value="1"/>
</dbReference>
<dbReference type="Pfam" id="PF02518">
    <property type="entry name" value="HATPase_c"/>
    <property type="match status" value="1"/>
</dbReference>
<evidence type="ECO:0000256" key="3">
    <source>
        <dbReference type="ARBA" id="ARBA00022553"/>
    </source>
</evidence>
<dbReference type="InterPro" id="IPR003594">
    <property type="entry name" value="HATPase_dom"/>
</dbReference>
<evidence type="ECO:0000259" key="9">
    <source>
        <dbReference type="PROSITE" id="PS50112"/>
    </source>
</evidence>
<dbReference type="GO" id="GO:0000155">
    <property type="term" value="F:phosphorelay sensor kinase activity"/>
    <property type="evidence" value="ECO:0007669"/>
    <property type="project" value="InterPro"/>
</dbReference>
<feature type="domain" description="PAC" evidence="10">
    <location>
        <begin position="386"/>
        <end position="438"/>
    </location>
</feature>
<dbReference type="CDD" id="cd00082">
    <property type="entry name" value="HisKA"/>
    <property type="match status" value="1"/>
</dbReference>
<keyword evidence="7" id="KW-0812">Transmembrane</keyword>
<dbReference type="InterPro" id="IPR013655">
    <property type="entry name" value="PAS_fold_3"/>
</dbReference>
<gene>
    <name evidence="11" type="ORF">KME25_14400</name>
</gene>
<dbReference type="SUPFAM" id="SSF55781">
    <property type="entry name" value="GAF domain-like"/>
    <property type="match status" value="2"/>
</dbReference>
<reference evidence="11" key="2">
    <citation type="journal article" date="2022" name="Microbiol. Resour. Announc.">
        <title>Metagenome Sequencing to Explore Phylogenomics of Terrestrial Cyanobacteria.</title>
        <authorList>
            <person name="Ward R.D."/>
            <person name="Stajich J.E."/>
            <person name="Johansen J.R."/>
            <person name="Huntemann M."/>
            <person name="Clum A."/>
            <person name="Foster B."/>
            <person name="Foster B."/>
            <person name="Roux S."/>
            <person name="Palaniappan K."/>
            <person name="Varghese N."/>
            <person name="Mukherjee S."/>
            <person name="Reddy T.B.K."/>
            <person name="Daum C."/>
            <person name="Copeland A."/>
            <person name="Chen I.A."/>
            <person name="Ivanova N.N."/>
            <person name="Kyrpides N.C."/>
            <person name="Shapiro N."/>
            <person name="Eloe-Fadrosh E.A."/>
            <person name="Pietrasiak N."/>
        </authorList>
    </citation>
    <scope>NUCLEOTIDE SEQUENCE</scope>
    <source>
        <strain evidence="11">CPER-KK1</strain>
    </source>
</reference>
<dbReference type="Gene3D" id="3.30.450.40">
    <property type="match status" value="2"/>
</dbReference>
<dbReference type="SMART" id="SM00065">
    <property type="entry name" value="GAF"/>
    <property type="match status" value="2"/>
</dbReference>
<dbReference type="PANTHER" id="PTHR43065">
    <property type="entry name" value="SENSOR HISTIDINE KINASE"/>
    <property type="match status" value="1"/>
</dbReference>
<keyword evidence="4" id="KW-0418">Kinase</keyword>
<dbReference type="SUPFAM" id="SSF55874">
    <property type="entry name" value="ATPase domain of HSP90 chaperone/DNA topoisomerase II/histidine kinase"/>
    <property type="match status" value="1"/>
</dbReference>
<keyword evidence="5" id="KW-0902">Two-component regulatory system</keyword>
<dbReference type="PROSITE" id="PS50113">
    <property type="entry name" value="PAC"/>
    <property type="match status" value="2"/>
</dbReference>
<protein>
    <recommendedName>
        <fullName evidence="2">histidine kinase</fullName>
        <ecNumber evidence="2">2.7.13.3</ecNumber>
    </recommendedName>
</protein>
<evidence type="ECO:0000259" key="8">
    <source>
        <dbReference type="PROSITE" id="PS50109"/>
    </source>
</evidence>
<dbReference type="Pfam" id="PF13426">
    <property type="entry name" value="PAS_9"/>
    <property type="match status" value="1"/>
</dbReference>
<dbReference type="PROSITE" id="PS50109">
    <property type="entry name" value="HIS_KIN"/>
    <property type="match status" value="1"/>
</dbReference>
<evidence type="ECO:0000313" key="12">
    <source>
        <dbReference type="Proteomes" id="UP000753908"/>
    </source>
</evidence>
<keyword evidence="7" id="KW-0472">Membrane</keyword>
<evidence type="ECO:0000259" key="10">
    <source>
        <dbReference type="PROSITE" id="PS50113"/>
    </source>
</evidence>
<dbReference type="InterPro" id="IPR000014">
    <property type="entry name" value="PAS"/>
</dbReference>
<dbReference type="AlphaFoldDB" id="A0A951PKI9"/>